<accession>E4WS31</accession>
<dbReference type="Proteomes" id="UP000001307">
    <property type="component" value="Unassembled WGS sequence"/>
</dbReference>
<evidence type="ECO:0000256" key="1">
    <source>
        <dbReference type="SAM" id="Phobius"/>
    </source>
</evidence>
<feature type="transmembrane region" description="Helical" evidence="1">
    <location>
        <begin position="111"/>
        <end position="128"/>
    </location>
</feature>
<keyword evidence="1" id="KW-1133">Transmembrane helix</keyword>
<feature type="transmembrane region" description="Helical" evidence="1">
    <location>
        <begin position="209"/>
        <end position="230"/>
    </location>
</feature>
<organism evidence="2">
    <name type="scientific">Oikopleura dioica</name>
    <name type="common">Tunicate</name>
    <dbReference type="NCBI Taxonomy" id="34765"/>
    <lineage>
        <taxon>Eukaryota</taxon>
        <taxon>Metazoa</taxon>
        <taxon>Chordata</taxon>
        <taxon>Tunicata</taxon>
        <taxon>Appendicularia</taxon>
        <taxon>Copelata</taxon>
        <taxon>Oikopleuridae</taxon>
        <taxon>Oikopleura</taxon>
    </lineage>
</organism>
<evidence type="ECO:0000313" key="3">
    <source>
        <dbReference type="Proteomes" id="UP000001307"/>
    </source>
</evidence>
<gene>
    <name evidence="2" type="ORF">GSOID_T00000564001</name>
</gene>
<dbReference type="AlphaFoldDB" id="E4WS31"/>
<keyword evidence="3" id="KW-1185">Reference proteome</keyword>
<reference evidence="2" key="1">
    <citation type="journal article" date="2010" name="Science">
        <title>Plasticity of animal genome architecture unmasked by rapid evolution of a pelagic tunicate.</title>
        <authorList>
            <person name="Denoeud F."/>
            <person name="Henriet S."/>
            <person name="Mungpakdee S."/>
            <person name="Aury J.M."/>
            <person name="Da Silva C."/>
            <person name="Brinkmann H."/>
            <person name="Mikhaleva J."/>
            <person name="Olsen L.C."/>
            <person name="Jubin C."/>
            <person name="Canestro C."/>
            <person name="Bouquet J.M."/>
            <person name="Danks G."/>
            <person name="Poulain J."/>
            <person name="Campsteijn C."/>
            <person name="Adamski M."/>
            <person name="Cross I."/>
            <person name="Yadetie F."/>
            <person name="Muffato M."/>
            <person name="Louis A."/>
            <person name="Butcher S."/>
            <person name="Tsagkogeorga G."/>
            <person name="Konrad A."/>
            <person name="Singh S."/>
            <person name="Jensen M.F."/>
            <person name="Cong E.H."/>
            <person name="Eikeseth-Otteraa H."/>
            <person name="Noel B."/>
            <person name="Anthouard V."/>
            <person name="Porcel B.M."/>
            <person name="Kachouri-Lafond R."/>
            <person name="Nishino A."/>
            <person name="Ugolini M."/>
            <person name="Chourrout P."/>
            <person name="Nishida H."/>
            <person name="Aasland R."/>
            <person name="Huzurbazar S."/>
            <person name="Westhof E."/>
            <person name="Delsuc F."/>
            <person name="Lehrach H."/>
            <person name="Reinhardt R."/>
            <person name="Weissenbach J."/>
            <person name="Roy S.W."/>
            <person name="Artiguenave F."/>
            <person name="Postlethwait J.H."/>
            <person name="Manak J.R."/>
            <person name="Thompson E.M."/>
            <person name="Jaillon O."/>
            <person name="Du Pasquier L."/>
            <person name="Boudinot P."/>
            <person name="Liberles D.A."/>
            <person name="Volff J.N."/>
            <person name="Philippe H."/>
            <person name="Lenhard B."/>
            <person name="Roest Crollius H."/>
            <person name="Wincker P."/>
            <person name="Chourrout D."/>
        </authorList>
    </citation>
    <scope>NUCLEOTIDE SEQUENCE [LARGE SCALE GENOMIC DNA]</scope>
</reference>
<protein>
    <submittedName>
        <fullName evidence="2">Uncharacterized protein</fullName>
    </submittedName>
</protein>
<evidence type="ECO:0000313" key="2">
    <source>
        <dbReference type="EMBL" id="CBY20564.1"/>
    </source>
</evidence>
<sequence length="376" mass="43885">MRSRLSTSLVSKRFKSYDSLEEKFRRNLHVRSRRKIKKLYVFALAAPACFIWDASNVYRSLNSQFHQKLEYILQDAETRTEIQYKKLLVMYWHTSFENGISPTNNHPFDFYTFYPLTTPIAALVFAGLRDISLRLALEIAILSHAAKRGDSIPLASIWKSRPMSNIACNTVRRNLNMSWSPPNEYAGKYHNIVIANLQKLRRSYPRYSIRFLSLLAFCGTCVATVCYEFIQIAKTQQQEYLKTVFKEDSFNDLKFEELDSYAMQNIIINILDNNPEIFYKKKQVLSHFVGLLSQEDTSPFYSRSWFPYSPLITLQYLFNDLELKIGPCPKVSTLLGDFVFYQGIKHPSFSPLYPYLNNDDAVLRSVLLRKKYSTTE</sequence>
<dbReference type="OrthoDB" id="10316223at2759"/>
<dbReference type="EMBL" id="FN653015">
    <property type="protein sequence ID" value="CBY20564.1"/>
    <property type="molecule type" value="Genomic_DNA"/>
</dbReference>
<name>E4WS31_OIKDI</name>
<dbReference type="InParanoid" id="E4WS31"/>
<feature type="transmembrane region" description="Helical" evidence="1">
    <location>
        <begin position="39"/>
        <end position="58"/>
    </location>
</feature>
<proteinExistence type="predicted"/>
<keyword evidence="1" id="KW-0472">Membrane</keyword>
<keyword evidence="1" id="KW-0812">Transmembrane</keyword>